<protein>
    <recommendedName>
        <fullName evidence="4">Nicotinamide riboside transporter PnuC</fullName>
    </recommendedName>
</protein>
<accession>A0ABR7Z1B0</accession>
<keyword evidence="9 10" id="KW-0472">Membrane</keyword>
<evidence type="ECO:0000256" key="4">
    <source>
        <dbReference type="ARBA" id="ARBA00017522"/>
    </source>
</evidence>
<organism evidence="11 12">
    <name type="scientific">Pseudomonas typographi</name>
    <dbReference type="NCBI Taxonomy" id="2715964"/>
    <lineage>
        <taxon>Bacteria</taxon>
        <taxon>Pseudomonadati</taxon>
        <taxon>Pseudomonadota</taxon>
        <taxon>Gammaproteobacteria</taxon>
        <taxon>Pseudomonadales</taxon>
        <taxon>Pseudomonadaceae</taxon>
        <taxon>Pseudomonas</taxon>
    </lineage>
</organism>
<comment type="similarity">
    <text evidence="3">Belongs to the nicotinamide ribonucleoside (NR) uptake permease (TC 4.B.1) family.</text>
</comment>
<reference evidence="11 12" key="1">
    <citation type="journal article" date="2020" name="Insects">
        <title>Bacteria Belonging to Pseudomonas typographi sp. nov. from the Bark Beetle Ips typographus Have Genomic Potential to Aid in the Host Ecology.</title>
        <authorList>
            <person name="Peral-Aranega E."/>
            <person name="Saati-Santamaria Z."/>
            <person name="Kolarik M."/>
            <person name="Rivas R."/>
            <person name="Garcia-Fraile P."/>
        </authorList>
    </citation>
    <scope>NUCLEOTIDE SEQUENCE [LARGE SCALE GENOMIC DNA]</scope>
    <source>
        <strain evidence="11 12">CA3A</strain>
    </source>
</reference>
<evidence type="ECO:0000256" key="3">
    <source>
        <dbReference type="ARBA" id="ARBA00006669"/>
    </source>
</evidence>
<evidence type="ECO:0000256" key="2">
    <source>
        <dbReference type="ARBA" id="ARBA00004651"/>
    </source>
</evidence>
<evidence type="ECO:0000256" key="9">
    <source>
        <dbReference type="ARBA" id="ARBA00023136"/>
    </source>
</evidence>
<dbReference type="Pfam" id="PF04973">
    <property type="entry name" value="NMN_transporter"/>
    <property type="match status" value="1"/>
</dbReference>
<sequence length="187" mass="20832">MSNLEWLAVAISALSVWLTVVRTPWCWPIGLLGVALYAWLFFTVKLYSDALLQVVFAVLQLYGWWQWTRGGAQHHGRELTQLAGRSMALGLAIGAAGALLLGTLMAHWTDAEQPWLDAALTAFSLVAQVWMARKFVQCWPLWLAIDVVYVGLYVFKGLNLTAALYVVFVVLAALGWRQWRAAQAPAQ</sequence>
<keyword evidence="12" id="KW-1185">Reference proteome</keyword>
<dbReference type="PANTHER" id="PTHR36122:SF2">
    <property type="entry name" value="NICOTINAMIDE RIBOSIDE TRANSPORTER PNUC"/>
    <property type="match status" value="1"/>
</dbReference>
<comment type="caution">
    <text evidence="11">The sequence shown here is derived from an EMBL/GenBank/DDBJ whole genome shotgun (WGS) entry which is preliminary data.</text>
</comment>
<name>A0ABR7Z1B0_9PSED</name>
<dbReference type="PANTHER" id="PTHR36122">
    <property type="entry name" value="NICOTINAMIDE RIBOSIDE TRANSPORTER PNUC"/>
    <property type="match status" value="1"/>
</dbReference>
<evidence type="ECO:0000256" key="10">
    <source>
        <dbReference type="SAM" id="Phobius"/>
    </source>
</evidence>
<evidence type="ECO:0000256" key="5">
    <source>
        <dbReference type="ARBA" id="ARBA00022448"/>
    </source>
</evidence>
<keyword evidence="6" id="KW-1003">Cell membrane</keyword>
<evidence type="ECO:0000256" key="6">
    <source>
        <dbReference type="ARBA" id="ARBA00022475"/>
    </source>
</evidence>
<dbReference type="EMBL" id="JAAOCA010000012">
    <property type="protein sequence ID" value="MBD1599265.1"/>
    <property type="molecule type" value="Genomic_DNA"/>
</dbReference>
<keyword evidence="5" id="KW-0813">Transport</keyword>
<gene>
    <name evidence="11" type="ORF">HAQ05_11195</name>
</gene>
<evidence type="ECO:0000256" key="7">
    <source>
        <dbReference type="ARBA" id="ARBA00022692"/>
    </source>
</evidence>
<dbReference type="Proteomes" id="UP000805841">
    <property type="component" value="Unassembled WGS sequence"/>
</dbReference>
<proteinExistence type="inferred from homology"/>
<dbReference type="NCBIfam" id="TIGR01528">
    <property type="entry name" value="NMN_trans_PnuC"/>
    <property type="match status" value="1"/>
</dbReference>
<evidence type="ECO:0000256" key="8">
    <source>
        <dbReference type="ARBA" id="ARBA00022989"/>
    </source>
</evidence>
<evidence type="ECO:0000256" key="1">
    <source>
        <dbReference type="ARBA" id="ARBA00002672"/>
    </source>
</evidence>
<keyword evidence="8 10" id="KW-1133">Transmembrane helix</keyword>
<evidence type="ECO:0000313" key="11">
    <source>
        <dbReference type="EMBL" id="MBD1599265.1"/>
    </source>
</evidence>
<comment type="function">
    <text evidence="1">Required for nicotinamide riboside transport across the inner membrane.</text>
</comment>
<dbReference type="InterPro" id="IPR006419">
    <property type="entry name" value="NMN_transpt_PnuC"/>
</dbReference>
<keyword evidence="7 10" id="KW-0812">Transmembrane</keyword>
<dbReference type="RefSeq" id="WP_190420414.1">
    <property type="nucleotide sequence ID" value="NZ_JAAOCA010000012.1"/>
</dbReference>
<evidence type="ECO:0000313" key="12">
    <source>
        <dbReference type="Proteomes" id="UP000805841"/>
    </source>
</evidence>
<feature type="transmembrane region" description="Helical" evidence="10">
    <location>
        <begin position="86"/>
        <end position="108"/>
    </location>
</feature>
<comment type="subcellular location">
    <subcellularLocation>
        <location evidence="2">Cell membrane</location>
        <topology evidence="2">Multi-pass membrane protein</topology>
    </subcellularLocation>
</comment>